<evidence type="ECO:0000313" key="2">
    <source>
        <dbReference type="Proteomes" id="UP000504724"/>
    </source>
</evidence>
<accession>A0A7D4NZT8</accession>
<name>A0A7D4NZT8_9GAMM</name>
<dbReference type="EMBL" id="CP054020">
    <property type="protein sequence ID" value="QKI89918.1"/>
    <property type="molecule type" value="Genomic_DNA"/>
</dbReference>
<dbReference type="Proteomes" id="UP000504724">
    <property type="component" value="Chromosome"/>
</dbReference>
<dbReference type="KEGG" id="txa:HQN79_10195"/>
<dbReference type="AlphaFoldDB" id="A0A7D4NZT8"/>
<gene>
    <name evidence="1" type="ORF">HQN79_10195</name>
</gene>
<organism evidence="1 2">
    <name type="scientific">Thiomicrorhabdus xiamenensis</name>
    <dbReference type="NCBI Taxonomy" id="2739063"/>
    <lineage>
        <taxon>Bacteria</taxon>
        <taxon>Pseudomonadati</taxon>
        <taxon>Pseudomonadota</taxon>
        <taxon>Gammaproteobacteria</taxon>
        <taxon>Thiotrichales</taxon>
        <taxon>Piscirickettsiaceae</taxon>
        <taxon>Thiomicrorhabdus</taxon>
    </lineage>
</organism>
<dbReference type="RefSeq" id="WP_173286194.1">
    <property type="nucleotide sequence ID" value="NZ_CP054020.1"/>
</dbReference>
<protein>
    <submittedName>
        <fullName evidence="1">Uncharacterized protein</fullName>
    </submittedName>
</protein>
<sequence length="86" mass="10077">MNDDIKAKLRQALQTEFNGYQIKRMPPIVFDDHWRKFTAVRNGQSERFIYLMDTRKSVCVIQKAKGGKVYKFAYSVQSDSQQEALL</sequence>
<proteinExistence type="predicted"/>
<evidence type="ECO:0000313" key="1">
    <source>
        <dbReference type="EMBL" id="QKI89918.1"/>
    </source>
</evidence>
<reference evidence="1 2" key="1">
    <citation type="submission" date="2020-05" db="EMBL/GenBank/DDBJ databases">
        <title>Thiomicrorhabdus sediminis sp.nov. and Thiomicrorhabdus xiamenensis sp.nov., novel sulfur-oxidizing bacteria isolated from coastal sediment.</title>
        <authorList>
            <person name="Liu X."/>
        </authorList>
    </citation>
    <scope>NUCLEOTIDE SEQUENCE [LARGE SCALE GENOMIC DNA]</scope>
    <source>
        <strain evidence="1 2">G2</strain>
    </source>
</reference>
<keyword evidence="2" id="KW-1185">Reference proteome</keyword>